<sequence length="142" mass="14972">MNRATMACLALLLIPTAGAARAIDKPAQPAAAQAAQPAAQAAPAQAAPANPPRGVEPRRRRSGYARCNRLSHERGLRGGARRRFLIRCRLGYVRNKPGQAATQPPQVQPQGQPQPQPAVPPADTQPPVQGTRPAAPVPAKRP</sequence>
<reference evidence="3" key="1">
    <citation type="journal article" date="2021" name="Front. Microbiol.">
        <title>Comprehensive Comparative Genomics and Phenotyping of Methylobacterium Species.</title>
        <authorList>
            <person name="Alessa O."/>
            <person name="Ogura Y."/>
            <person name="Fujitani Y."/>
            <person name="Takami H."/>
            <person name="Hayashi T."/>
            <person name="Sahin N."/>
            <person name="Tani A."/>
        </authorList>
    </citation>
    <scope>NUCLEOTIDE SEQUENCE</scope>
    <source>
        <strain evidence="3">LMG 23639</strain>
    </source>
</reference>
<comment type="caution">
    <text evidence="3">The sequence shown here is derived from an EMBL/GenBank/DDBJ whole genome shotgun (WGS) entry which is preliminary data.</text>
</comment>
<feature type="compositionally biased region" description="Low complexity" evidence="1">
    <location>
        <begin position="96"/>
        <end position="111"/>
    </location>
</feature>
<feature type="chain" id="PRO_5046108787" description="Serine/threonine protein kinase" evidence="2">
    <location>
        <begin position="20"/>
        <end position="142"/>
    </location>
</feature>
<feature type="signal peptide" evidence="2">
    <location>
        <begin position="1"/>
        <end position="19"/>
    </location>
</feature>
<dbReference type="RefSeq" id="WP_238276489.1">
    <property type="nucleotide sequence ID" value="NZ_BPQR01000043.1"/>
</dbReference>
<keyword evidence="4" id="KW-1185">Reference proteome</keyword>
<name>A0ABQ4SVV9_9HYPH</name>
<dbReference type="EMBL" id="BPQR01000043">
    <property type="protein sequence ID" value="GJE07337.1"/>
    <property type="molecule type" value="Genomic_DNA"/>
</dbReference>
<accession>A0ABQ4SVV9</accession>
<feature type="region of interest" description="Disordered" evidence="1">
    <location>
        <begin position="96"/>
        <end position="142"/>
    </location>
</feature>
<reference evidence="3" key="2">
    <citation type="submission" date="2021-08" db="EMBL/GenBank/DDBJ databases">
        <authorList>
            <person name="Tani A."/>
            <person name="Ola A."/>
            <person name="Ogura Y."/>
            <person name="Katsura K."/>
            <person name="Hayashi T."/>
        </authorList>
    </citation>
    <scope>NUCLEOTIDE SEQUENCE</scope>
    <source>
        <strain evidence="3">LMG 23639</strain>
    </source>
</reference>
<evidence type="ECO:0000256" key="2">
    <source>
        <dbReference type="SAM" id="SignalP"/>
    </source>
</evidence>
<feature type="compositionally biased region" description="Pro residues" evidence="1">
    <location>
        <begin position="112"/>
        <end position="124"/>
    </location>
</feature>
<protein>
    <recommendedName>
        <fullName evidence="5">Serine/threonine protein kinase</fullName>
    </recommendedName>
</protein>
<evidence type="ECO:0000313" key="3">
    <source>
        <dbReference type="EMBL" id="GJE07337.1"/>
    </source>
</evidence>
<feature type="region of interest" description="Disordered" evidence="1">
    <location>
        <begin position="28"/>
        <end position="80"/>
    </location>
</feature>
<evidence type="ECO:0008006" key="5">
    <source>
        <dbReference type="Google" id="ProtNLM"/>
    </source>
</evidence>
<evidence type="ECO:0000313" key="4">
    <source>
        <dbReference type="Proteomes" id="UP001055102"/>
    </source>
</evidence>
<keyword evidence="2" id="KW-0732">Signal</keyword>
<gene>
    <name evidence="3" type="ORF">AOPFMNJM_2665</name>
</gene>
<organism evidence="3 4">
    <name type="scientific">Methylobacterium jeotgali</name>
    <dbReference type="NCBI Taxonomy" id="381630"/>
    <lineage>
        <taxon>Bacteria</taxon>
        <taxon>Pseudomonadati</taxon>
        <taxon>Pseudomonadota</taxon>
        <taxon>Alphaproteobacteria</taxon>
        <taxon>Hyphomicrobiales</taxon>
        <taxon>Methylobacteriaceae</taxon>
        <taxon>Methylobacterium</taxon>
    </lineage>
</organism>
<dbReference type="Proteomes" id="UP001055102">
    <property type="component" value="Unassembled WGS sequence"/>
</dbReference>
<proteinExistence type="predicted"/>
<evidence type="ECO:0000256" key="1">
    <source>
        <dbReference type="SAM" id="MobiDB-lite"/>
    </source>
</evidence>
<feature type="compositionally biased region" description="Low complexity" evidence="1">
    <location>
        <begin position="28"/>
        <end position="48"/>
    </location>
</feature>